<protein>
    <submittedName>
        <fullName evidence="1">Uncharacterized protein</fullName>
    </submittedName>
</protein>
<reference evidence="1 2" key="1">
    <citation type="submission" date="2015-09" db="EMBL/GenBank/DDBJ databases">
        <title>Trachymyrmex cornetzi WGS genome.</title>
        <authorList>
            <person name="Nygaard S."/>
            <person name="Hu H."/>
            <person name="Boomsma J."/>
            <person name="Zhang G."/>
        </authorList>
    </citation>
    <scope>NUCLEOTIDE SEQUENCE [LARGE SCALE GENOMIC DNA]</scope>
    <source>
        <strain evidence="1">Tcor2-1</strain>
        <tissue evidence="1">Whole body</tissue>
    </source>
</reference>
<evidence type="ECO:0000313" key="1">
    <source>
        <dbReference type="EMBL" id="KYN12117.1"/>
    </source>
</evidence>
<accession>A0A151IWN6</accession>
<gene>
    <name evidence="1" type="ORF">ALC57_15719</name>
</gene>
<keyword evidence="2" id="KW-1185">Reference proteome</keyword>
<feature type="non-terminal residue" evidence="1">
    <location>
        <position position="1"/>
    </location>
</feature>
<evidence type="ECO:0000313" key="2">
    <source>
        <dbReference type="Proteomes" id="UP000078492"/>
    </source>
</evidence>
<sequence length="108" mass="12472">ACQATDKLRSYNKSYYDKHHKTPSVYKPGDYVLVRDTSSKPGEEKKFKAPYKGPYLVTKALNKNRYVIQDIPGFNITQKPYNSILSPDRLKHWIKPLTVNVDVPQTET</sequence>
<name>A0A151IWN6_9HYME</name>
<dbReference type="AlphaFoldDB" id="A0A151IWN6"/>
<dbReference type="Proteomes" id="UP000078492">
    <property type="component" value="Unassembled WGS sequence"/>
</dbReference>
<dbReference type="STRING" id="471704.A0A151IWN6"/>
<organism evidence="1 2">
    <name type="scientific">Trachymyrmex cornetzi</name>
    <dbReference type="NCBI Taxonomy" id="471704"/>
    <lineage>
        <taxon>Eukaryota</taxon>
        <taxon>Metazoa</taxon>
        <taxon>Ecdysozoa</taxon>
        <taxon>Arthropoda</taxon>
        <taxon>Hexapoda</taxon>
        <taxon>Insecta</taxon>
        <taxon>Pterygota</taxon>
        <taxon>Neoptera</taxon>
        <taxon>Endopterygota</taxon>
        <taxon>Hymenoptera</taxon>
        <taxon>Apocrita</taxon>
        <taxon>Aculeata</taxon>
        <taxon>Formicoidea</taxon>
        <taxon>Formicidae</taxon>
        <taxon>Myrmicinae</taxon>
        <taxon>Trachymyrmex</taxon>
    </lineage>
</organism>
<dbReference type="EMBL" id="KQ980864">
    <property type="protein sequence ID" value="KYN12117.1"/>
    <property type="molecule type" value="Genomic_DNA"/>
</dbReference>
<proteinExistence type="predicted"/>